<feature type="domain" description="Phosphoribosyltransferase" evidence="3">
    <location>
        <begin position="51"/>
        <end position="139"/>
    </location>
</feature>
<dbReference type="Proteomes" id="UP000299102">
    <property type="component" value="Unassembled WGS sequence"/>
</dbReference>
<dbReference type="GO" id="GO:0004590">
    <property type="term" value="F:orotidine-5'-phosphate decarboxylase activity"/>
    <property type="evidence" value="ECO:0007669"/>
    <property type="project" value="TreeGrafter"/>
</dbReference>
<dbReference type="Pfam" id="PF00156">
    <property type="entry name" value="Pribosyltran"/>
    <property type="match status" value="1"/>
</dbReference>
<protein>
    <submittedName>
        <fullName evidence="4">Uridine 5'-monophosphate synthase</fullName>
    </submittedName>
</protein>
<evidence type="ECO:0000313" key="5">
    <source>
        <dbReference type="Proteomes" id="UP000299102"/>
    </source>
</evidence>
<keyword evidence="2" id="KW-0665">Pyrimidine biosynthesis</keyword>
<comment type="pathway">
    <text evidence="1">Pyrimidine metabolism; UMP biosynthesis via de novo pathway.</text>
</comment>
<evidence type="ECO:0000313" key="4">
    <source>
        <dbReference type="EMBL" id="GBP70572.1"/>
    </source>
</evidence>
<reference evidence="4 5" key="1">
    <citation type="journal article" date="2019" name="Commun. Biol.">
        <title>The bagworm genome reveals a unique fibroin gene that provides high tensile strength.</title>
        <authorList>
            <person name="Kono N."/>
            <person name="Nakamura H."/>
            <person name="Ohtoshi R."/>
            <person name="Tomita M."/>
            <person name="Numata K."/>
            <person name="Arakawa K."/>
        </authorList>
    </citation>
    <scope>NUCLEOTIDE SEQUENCE [LARGE SCALE GENOMIC DNA]</scope>
</reference>
<dbReference type="InterPro" id="IPR000836">
    <property type="entry name" value="PRTase_dom"/>
</dbReference>
<comment type="caution">
    <text evidence="4">The sequence shown here is derived from an EMBL/GenBank/DDBJ whole genome shotgun (WGS) entry which is preliminary data.</text>
</comment>
<keyword evidence="5" id="KW-1185">Reference proteome</keyword>
<evidence type="ECO:0000256" key="2">
    <source>
        <dbReference type="ARBA" id="ARBA00022975"/>
    </source>
</evidence>
<accession>A0A4C1Y6W4</accession>
<gene>
    <name evidence="4" type="primary">r-l</name>
    <name evidence="4" type="ORF">EVAR_54381_1</name>
</gene>
<dbReference type="EMBL" id="BGZK01001079">
    <property type="protein sequence ID" value="GBP70572.1"/>
    <property type="molecule type" value="Genomic_DNA"/>
</dbReference>
<dbReference type="PANTHER" id="PTHR19278">
    <property type="entry name" value="OROTATE PHOSPHORIBOSYLTRANSFERASE"/>
    <property type="match status" value="1"/>
</dbReference>
<organism evidence="4 5">
    <name type="scientific">Eumeta variegata</name>
    <name type="common">Bagworm moth</name>
    <name type="synonym">Eumeta japonica</name>
    <dbReference type="NCBI Taxonomy" id="151549"/>
    <lineage>
        <taxon>Eukaryota</taxon>
        <taxon>Metazoa</taxon>
        <taxon>Ecdysozoa</taxon>
        <taxon>Arthropoda</taxon>
        <taxon>Hexapoda</taxon>
        <taxon>Insecta</taxon>
        <taxon>Pterygota</taxon>
        <taxon>Neoptera</taxon>
        <taxon>Endopterygota</taxon>
        <taxon>Lepidoptera</taxon>
        <taxon>Glossata</taxon>
        <taxon>Ditrysia</taxon>
        <taxon>Tineoidea</taxon>
        <taxon>Psychidae</taxon>
        <taxon>Oiketicinae</taxon>
        <taxon>Eumeta</taxon>
    </lineage>
</organism>
<dbReference type="SUPFAM" id="SSF53271">
    <property type="entry name" value="PRTase-like"/>
    <property type="match status" value="1"/>
</dbReference>
<dbReference type="GO" id="GO:0004588">
    <property type="term" value="F:orotate phosphoribosyltransferase activity"/>
    <property type="evidence" value="ECO:0007669"/>
    <property type="project" value="TreeGrafter"/>
</dbReference>
<sequence length="197" mass="21889">MSIAHHTYKTFECEHLVTTSGDLYDRRRWLRPGITVSELLQELASDVAHELVCGVPYAALPIATVMSSKTLTPMLVRRKEAKVYGTKKILEGVYRENQKCLIVEDVVTSGGSLLETADTLRGHGLVVADAVVVLDREQGGAGVLRKNGIKMKSLFTLGELVKILHKANKIDQRTVEIVLDHINECRFDSNADKDNFD</sequence>
<evidence type="ECO:0000256" key="1">
    <source>
        <dbReference type="ARBA" id="ARBA00004725"/>
    </source>
</evidence>
<evidence type="ECO:0000259" key="3">
    <source>
        <dbReference type="Pfam" id="PF00156"/>
    </source>
</evidence>
<dbReference type="GO" id="GO:0006222">
    <property type="term" value="P:UMP biosynthetic process"/>
    <property type="evidence" value="ECO:0007669"/>
    <property type="project" value="TreeGrafter"/>
</dbReference>
<dbReference type="GO" id="GO:0019856">
    <property type="term" value="P:pyrimidine nucleobase biosynthetic process"/>
    <property type="evidence" value="ECO:0007669"/>
    <property type="project" value="TreeGrafter"/>
</dbReference>
<dbReference type="InterPro" id="IPR029057">
    <property type="entry name" value="PRTase-like"/>
</dbReference>
<proteinExistence type="predicted"/>
<dbReference type="CDD" id="cd06223">
    <property type="entry name" value="PRTases_typeI"/>
    <property type="match status" value="1"/>
</dbReference>
<dbReference type="STRING" id="151549.A0A4C1Y6W4"/>
<dbReference type="OrthoDB" id="10263753at2759"/>
<dbReference type="Gene3D" id="3.40.50.2020">
    <property type="match status" value="1"/>
</dbReference>
<dbReference type="PANTHER" id="PTHR19278:SF9">
    <property type="entry name" value="URIDINE 5'-MONOPHOSPHATE SYNTHASE"/>
    <property type="match status" value="1"/>
</dbReference>
<dbReference type="AlphaFoldDB" id="A0A4C1Y6W4"/>
<name>A0A4C1Y6W4_EUMVA</name>